<dbReference type="AlphaFoldDB" id="A0A828Z3T3"/>
<name>A0A828Z3T3_9LEPT</name>
<organism evidence="1 2">
    <name type="scientific">Leptospira weilii str. 2006001853</name>
    <dbReference type="NCBI Taxonomy" id="1001589"/>
    <lineage>
        <taxon>Bacteria</taxon>
        <taxon>Pseudomonadati</taxon>
        <taxon>Spirochaetota</taxon>
        <taxon>Spirochaetia</taxon>
        <taxon>Leptospirales</taxon>
        <taxon>Leptospiraceae</taxon>
        <taxon>Leptospira</taxon>
    </lineage>
</organism>
<gene>
    <name evidence="1" type="ORF">LEP1GSC036_2289</name>
</gene>
<reference evidence="1 2" key="1">
    <citation type="submission" date="2012-10" db="EMBL/GenBank/DDBJ databases">
        <authorList>
            <person name="Harkins D.M."/>
            <person name="Durkin A.S."/>
            <person name="Brinkac L.M."/>
            <person name="Haft D.H."/>
            <person name="Selengut J.D."/>
            <person name="Sanka R."/>
            <person name="DePew J."/>
            <person name="Purushe J."/>
            <person name="Whelen A.C."/>
            <person name="Vinetz J.M."/>
            <person name="Sutton G.G."/>
            <person name="Nierman W.C."/>
            <person name="Fouts D.E."/>
        </authorList>
    </citation>
    <scope>NUCLEOTIDE SEQUENCE [LARGE SCALE GENOMIC DNA]</scope>
    <source>
        <strain evidence="1 2">2006001853</strain>
    </source>
</reference>
<dbReference type="EMBL" id="AFLV02000029">
    <property type="protein sequence ID" value="EKR64970.1"/>
    <property type="molecule type" value="Genomic_DNA"/>
</dbReference>
<dbReference type="Proteomes" id="UP000001338">
    <property type="component" value="Unassembled WGS sequence"/>
</dbReference>
<proteinExistence type="predicted"/>
<protein>
    <submittedName>
        <fullName evidence="1">Uncharacterized protein</fullName>
    </submittedName>
</protein>
<evidence type="ECO:0000313" key="1">
    <source>
        <dbReference type="EMBL" id="EKR64970.1"/>
    </source>
</evidence>
<accession>A0A828Z3T3</accession>
<sequence length="59" mass="7090">MIWRFSVQNLSLFSSLRRTHIIYDPPSRDKKFEKPDFKSFGLVLCIRTPFSFVRTNHDN</sequence>
<comment type="caution">
    <text evidence="1">The sequence shown here is derived from an EMBL/GenBank/DDBJ whole genome shotgun (WGS) entry which is preliminary data.</text>
</comment>
<evidence type="ECO:0000313" key="2">
    <source>
        <dbReference type="Proteomes" id="UP000001338"/>
    </source>
</evidence>